<keyword evidence="3" id="KW-1185">Reference proteome</keyword>
<evidence type="ECO:0000259" key="1">
    <source>
        <dbReference type="Pfam" id="PF04986"/>
    </source>
</evidence>
<dbReference type="EMBL" id="JAFFZP010000002">
    <property type="protein sequence ID" value="MBN0986227.1"/>
    <property type="molecule type" value="Genomic_DNA"/>
</dbReference>
<accession>A0ABS2W484</accession>
<name>A0ABS2W484_9GAMM</name>
<sequence length="122" mass="14364">MKSLYRGKFQSYLKEALDENRPIIPPDNTKSWFWDIYRQSYQKSWNVRVEERYEHGKGVMLYLARYIKGGPVNPSQINSCTREGIGFTYLDHRTKRKKQLVVSPKEFLTRLLSHVPPIGGTQ</sequence>
<comment type="caution">
    <text evidence="2">The sequence shown here is derived from an EMBL/GenBank/DDBJ whole genome shotgun (WGS) entry which is preliminary data.</text>
</comment>
<dbReference type="Pfam" id="PF04986">
    <property type="entry name" value="Y2_Tnp"/>
    <property type="match status" value="1"/>
</dbReference>
<organism evidence="2 3">
    <name type="scientific">Amphritea pacifica</name>
    <dbReference type="NCBI Taxonomy" id="2811233"/>
    <lineage>
        <taxon>Bacteria</taxon>
        <taxon>Pseudomonadati</taxon>
        <taxon>Pseudomonadota</taxon>
        <taxon>Gammaproteobacteria</taxon>
        <taxon>Oceanospirillales</taxon>
        <taxon>Oceanospirillaceae</taxon>
        <taxon>Amphritea</taxon>
    </lineage>
</organism>
<reference evidence="2 3" key="1">
    <citation type="submission" date="2021-02" db="EMBL/GenBank/DDBJ databases">
        <title>A novel species of genus Amphritea isolated from a fishpond in China.</title>
        <authorList>
            <person name="Lu H."/>
        </authorList>
    </citation>
    <scope>NUCLEOTIDE SEQUENCE [LARGE SCALE GENOMIC DNA]</scope>
    <source>
        <strain evidence="2 3">RP18W</strain>
    </source>
</reference>
<gene>
    <name evidence="2" type="ORF">JW498_02500</name>
</gene>
<evidence type="ECO:0000313" key="3">
    <source>
        <dbReference type="Proteomes" id="UP000760472"/>
    </source>
</evidence>
<dbReference type="InterPro" id="IPR007069">
    <property type="entry name" value="Transposase_32"/>
</dbReference>
<evidence type="ECO:0000313" key="2">
    <source>
        <dbReference type="EMBL" id="MBN0986227.1"/>
    </source>
</evidence>
<dbReference type="Proteomes" id="UP000760472">
    <property type="component" value="Unassembled WGS sequence"/>
</dbReference>
<proteinExistence type="predicted"/>
<feature type="domain" description="Transposase IS801/IS1294" evidence="1">
    <location>
        <begin position="2"/>
        <end position="118"/>
    </location>
</feature>
<protein>
    <submittedName>
        <fullName evidence="2">Transposase</fullName>
    </submittedName>
</protein>